<organism evidence="1">
    <name type="scientific">Arundo donax</name>
    <name type="common">Giant reed</name>
    <name type="synonym">Donax arundinaceus</name>
    <dbReference type="NCBI Taxonomy" id="35708"/>
    <lineage>
        <taxon>Eukaryota</taxon>
        <taxon>Viridiplantae</taxon>
        <taxon>Streptophyta</taxon>
        <taxon>Embryophyta</taxon>
        <taxon>Tracheophyta</taxon>
        <taxon>Spermatophyta</taxon>
        <taxon>Magnoliopsida</taxon>
        <taxon>Liliopsida</taxon>
        <taxon>Poales</taxon>
        <taxon>Poaceae</taxon>
        <taxon>PACMAD clade</taxon>
        <taxon>Arundinoideae</taxon>
        <taxon>Arundineae</taxon>
        <taxon>Arundo</taxon>
    </lineage>
</organism>
<name>A0A0A8Z3J0_ARUDO</name>
<sequence>MKSIRPLSILCTNLSNERNNSRCYKHKKLCSSTTPADYRSLKSYFLSGNMAPKAGLKLRLRFPWSNQNPNRSGLEDTLSACRPVQKGLI</sequence>
<reference evidence="1" key="2">
    <citation type="journal article" date="2015" name="Data Brief">
        <title>Shoot transcriptome of the giant reed, Arundo donax.</title>
        <authorList>
            <person name="Barrero R.A."/>
            <person name="Guerrero F.D."/>
            <person name="Moolhuijzen P."/>
            <person name="Goolsby J.A."/>
            <person name="Tidwell J."/>
            <person name="Bellgard S.E."/>
            <person name="Bellgard M.I."/>
        </authorList>
    </citation>
    <scope>NUCLEOTIDE SEQUENCE</scope>
    <source>
        <tissue evidence="1">Shoot tissue taken approximately 20 cm above the soil surface</tissue>
    </source>
</reference>
<proteinExistence type="predicted"/>
<evidence type="ECO:0000313" key="1">
    <source>
        <dbReference type="EMBL" id="JAD32248.1"/>
    </source>
</evidence>
<dbReference type="AlphaFoldDB" id="A0A0A8Z3J0"/>
<reference evidence="1" key="1">
    <citation type="submission" date="2014-09" db="EMBL/GenBank/DDBJ databases">
        <authorList>
            <person name="Magalhaes I.L.F."/>
            <person name="Oliveira U."/>
            <person name="Santos F.R."/>
            <person name="Vidigal T.H.D.A."/>
            <person name="Brescovit A.D."/>
            <person name="Santos A.J."/>
        </authorList>
    </citation>
    <scope>NUCLEOTIDE SEQUENCE</scope>
    <source>
        <tissue evidence="1">Shoot tissue taken approximately 20 cm above the soil surface</tissue>
    </source>
</reference>
<protein>
    <submittedName>
        <fullName evidence="1">Uncharacterized protein</fullName>
    </submittedName>
</protein>
<dbReference type="EMBL" id="GBRH01265647">
    <property type="protein sequence ID" value="JAD32248.1"/>
    <property type="molecule type" value="Transcribed_RNA"/>
</dbReference>
<accession>A0A0A8Z3J0</accession>